<organism evidence="2 3">
    <name type="scientific">Lachnellula suecica</name>
    <dbReference type="NCBI Taxonomy" id="602035"/>
    <lineage>
        <taxon>Eukaryota</taxon>
        <taxon>Fungi</taxon>
        <taxon>Dikarya</taxon>
        <taxon>Ascomycota</taxon>
        <taxon>Pezizomycotina</taxon>
        <taxon>Leotiomycetes</taxon>
        <taxon>Helotiales</taxon>
        <taxon>Lachnaceae</taxon>
        <taxon>Lachnellula</taxon>
    </lineage>
</organism>
<comment type="caution">
    <text evidence="2">The sequence shown here is derived from an EMBL/GenBank/DDBJ whole genome shotgun (WGS) entry which is preliminary data.</text>
</comment>
<accession>A0A8T9CF49</accession>
<keyword evidence="3" id="KW-1185">Reference proteome</keyword>
<gene>
    <name evidence="2" type="ORF">LSUE1_G001534</name>
</gene>
<dbReference type="Proteomes" id="UP000469558">
    <property type="component" value="Unassembled WGS sequence"/>
</dbReference>
<evidence type="ECO:0000313" key="2">
    <source>
        <dbReference type="EMBL" id="TVY84198.1"/>
    </source>
</evidence>
<evidence type="ECO:0000256" key="1">
    <source>
        <dbReference type="SAM" id="MobiDB-lite"/>
    </source>
</evidence>
<sequence>MTSPGTRDTTPLFSSPVRANTTGAFGMAQQNGGGARGTRTPQMLEYERQADERQREYERMQEERNRMLEAEDKMQQEQERIAQEEYEMRQYYEAEALKHAEETRIHQEEVRRHQQRVRDHQRRLQDHEASSEAFARVIAMPAKPGRDRQISVLPAPRKNSAALKGNGQAPAQFPG</sequence>
<feature type="region of interest" description="Disordered" evidence="1">
    <location>
        <begin position="155"/>
        <end position="175"/>
    </location>
</feature>
<proteinExistence type="predicted"/>
<feature type="compositionally biased region" description="Polar residues" evidence="1">
    <location>
        <begin position="1"/>
        <end position="23"/>
    </location>
</feature>
<reference evidence="2 3" key="1">
    <citation type="submission" date="2018-05" db="EMBL/GenBank/DDBJ databases">
        <title>Genome sequencing and assembly of the regulated plant pathogen Lachnellula willkommii and related sister species for the development of diagnostic species identification markers.</title>
        <authorList>
            <person name="Giroux E."/>
            <person name="Bilodeau G."/>
        </authorList>
    </citation>
    <scope>NUCLEOTIDE SEQUENCE [LARGE SCALE GENOMIC DNA]</scope>
    <source>
        <strain evidence="2 3">CBS 268.59</strain>
    </source>
</reference>
<dbReference type="AlphaFoldDB" id="A0A8T9CF49"/>
<feature type="region of interest" description="Disordered" evidence="1">
    <location>
        <begin position="1"/>
        <end position="42"/>
    </location>
</feature>
<feature type="region of interest" description="Disordered" evidence="1">
    <location>
        <begin position="106"/>
        <end position="131"/>
    </location>
</feature>
<dbReference type="OrthoDB" id="3564679at2759"/>
<evidence type="ECO:0000313" key="3">
    <source>
        <dbReference type="Proteomes" id="UP000469558"/>
    </source>
</evidence>
<dbReference type="EMBL" id="QGMK01000105">
    <property type="protein sequence ID" value="TVY84198.1"/>
    <property type="molecule type" value="Genomic_DNA"/>
</dbReference>
<name>A0A8T9CF49_9HELO</name>
<protein>
    <submittedName>
        <fullName evidence="2">Reticulocyte-binding protein 2-like protein a</fullName>
    </submittedName>
</protein>
<feature type="compositionally biased region" description="Basic and acidic residues" evidence="1">
    <location>
        <begin position="106"/>
        <end position="130"/>
    </location>
</feature>